<accession>A0A4R4SHT5</accession>
<feature type="domain" description="Oxidoreductase molybdopterin-binding" evidence="3">
    <location>
        <begin position="317"/>
        <end position="476"/>
    </location>
</feature>
<keyword evidence="2" id="KW-0472">Membrane</keyword>
<dbReference type="Proteomes" id="UP000295345">
    <property type="component" value="Unassembled WGS sequence"/>
</dbReference>
<dbReference type="InterPro" id="IPR014756">
    <property type="entry name" value="Ig_E-set"/>
</dbReference>
<dbReference type="GO" id="GO:0043546">
    <property type="term" value="F:molybdopterin cofactor binding"/>
    <property type="evidence" value="ECO:0007669"/>
    <property type="project" value="TreeGrafter"/>
</dbReference>
<feature type="region of interest" description="Disordered" evidence="1">
    <location>
        <begin position="1"/>
        <end position="72"/>
    </location>
</feature>
<evidence type="ECO:0000256" key="1">
    <source>
        <dbReference type="SAM" id="MobiDB-lite"/>
    </source>
</evidence>
<dbReference type="PANTHER" id="PTHR19372">
    <property type="entry name" value="SULFITE REDUCTASE"/>
    <property type="match status" value="1"/>
</dbReference>
<dbReference type="GO" id="GO:0006790">
    <property type="term" value="P:sulfur compound metabolic process"/>
    <property type="evidence" value="ECO:0007669"/>
    <property type="project" value="TreeGrafter"/>
</dbReference>
<dbReference type="InterPro" id="IPR036374">
    <property type="entry name" value="OxRdtase_Mopterin-bd_sf"/>
</dbReference>
<feature type="transmembrane region" description="Helical" evidence="2">
    <location>
        <begin position="197"/>
        <end position="219"/>
    </location>
</feature>
<dbReference type="Pfam" id="PF00174">
    <property type="entry name" value="Oxidored_molyb"/>
    <property type="match status" value="1"/>
</dbReference>
<evidence type="ECO:0000259" key="3">
    <source>
        <dbReference type="Pfam" id="PF00174"/>
    </source>
</evidence>
<organism evidence="4 5">
    <name type="scientific">Streptomyces hainanensis</name>
    <dbReference type="NCBI Taxonomy" id="402648"/>
    <lineage>
        <taxon>Bacteria</taxon>
        <taxon>Bacillati</taxon>
        <taxon>Actinomycetota</taxon>
        <taxon>Actinomycetes</taxon>
        <taxon>Kitasatosporales</taxon>
        <taxon>Streptomycetaceae</taxon>
        <taxon>Streptomyces</taxon>
    </lineage>
</organism>
<feature type="compositionally biased region" description="Basic and acidic residues" evidence="1">
    <location>
        <begin position="565"/>
        <end position="581"/>
    </location>
</feature>
<evidence type="ECO:0000256" key="2">
    <source>
        <dbReference type="SAM" id="Phobius"/>
    </source>
</evidence>
<comment type="caution">
    <text evidence="4">The sequence shown here is derived from an EMBL/GenBank/DDBJ whole genome shotgun (WGS) entry which is preliminary data.</text>
</comment>
<feature type="transmembrane region" description="Helical" evidence="2">
    <location>
        <begin position="142"/>
        <end position="162"/>
    </location>
</feature>
<dbReference type="EMBL" id="SMKI01000735">
    <property type="protein sequence ID" value="TDC61572.1"/>
    <property type="molecule type" value="Genomic_DNA"/>
</dbReference>
<dbReference type="Gene3D" id="3.90.420.10">
    <property type="entry name" value="Oxidoreductase, molybdopterin-binding domain"/>
    <property type="match status" value="1"/>
</dbReference>
<sequence>MPCPPPRRTGLSQGIRSRADDGWAPRDIARGEHQTYTSPVWVSRGASEAPTNPAPRRHRSTVVRGEDGTNPEKAPTRWLAGAAHALGGLLAAGAALAVAELVASGVRREAGPVTAVGGAVVDRTPAPVKDWAIETFGTHDKLVLRLGIVALLTLFAAALGLLAARHRRLAAAGVLLFGVVGVLAAAERPDAGRFDAVPSACGAVGGALALYLVAGRAPAPTGRRSPTEPGPPRPDFDRRAFVVAASAVAATTAGAGFVASRVNAAGRAEASAGRAAIRLPGPASAAPRMPRGAELRVPGLGPLVTPNADFYRVDTALTVPRVDAGSWRLRVHGAGVTRPLSLTFDDLLRRELVERRITLTCVSNPVGGPYAGNAHWIGVPLAEVLREAGVRPPSAGGQADQLVSRSVDGMTIGTPVETVLDGRDALLALGMNGEPLPFAHGFPVRMLVPGLYGYVSACKWLSELELTTFDTYDAYWVERGWSREAPIKTQSRIDTPRGLARLTAGTVQVAGVAWAQHTGVDGVEVQVDDGPWLPAELADEDSVDTWRQWRWEWRAEPGRHQLRVRATDRSGETQTADRADPVPDGATGRHSVVVDVT</sequence>
<keyword evidence="2" id="KW-0812">Transmembrane</keyword>
<dbReference type="AlphaFoldDB" id="A0A4R4SHT5"/>
<dbReference type="InterPro" id="IPR000572">
    <property type="entry name" value="OxRdtase_Mopterin-bd_dom"/>
</dbReference>
<feature type="compositionally biased region" description="Basic and acidic residues" evidence="1">
    <location>
        <begin position="17"/>
        <end position="33"/>
    </location>
</feature>
<dbReference type="SUPFAM" id="SSF81296">
    <property type="entry name" value="E set domains"/>
    <property type="match status" value="1"/>
</dbReference>
<dbReference type="OrthoDB" id="9795587at2"/>
<dbReference type="Gene3D" id="2.60.40.650">
    <property type="match status" value="1"/>
</dbReference>
<keyword evidence="2" id="KW-1133">Transmembrane helix</keyword>
<keyword evidence="5" id="KW-1185">Reference proteome</keyword>
<dbReference type="GO" id="GO:0008482">
    <property type="term" value="F:sulfite oxidase activity"/>
    <property type="evidence" value="ECO:0007669"/>
    <property type="project" value="TreeGrafter"/>
</dbReference>
<feature type="transmembrane region" description="Helical" evidence="2">
    <location>
        <begin position="240"/>
        <end position="259"/>
    </location>
</feature>
<evidence type="ECO:0000313" key="5">
    <source>
        <dbReference type="Proteomes" id="UP000295345"/>
    </source>
</evidence>
<feature type="transmembrane region" description="Helical" evidence="2">
    <location>
        <begin position="169"/>
        <end position="185"/>
    </location>
</feature>
<evidence type="ECO:0000313" key="4">
    <source>
        <dbReference type="EMBL" id="TDC61572.1"/>
    </source>
</evidence>
<dbReference type="SUPFAM" id="SSF56524">
    <property type="entry name" value="Oxidoreductase molybdopterin-binding domain"/>
    <property type="match status" value="1"/>
</dbReference>
<dbReference type="GO" id="GO:0020037">
    <property type="term" value="F:heme binding"/>
    <property type="evidence" value="ECO:0007669"/>
    <property type="project" value="TreeGrafter"/>
</dbReference>
<protein>
    <submittedName>
        <fullName evidence="4">Molybdopterin-binding oxidoreductase</fullName>
    </submittedName>
</protein>
<dbReference type="PANTHER" id="PTHR19372:SF7">
    <property type="entry name" value="SULFITE OXIDASE, MITOCHONDRIAL"/>
    <property type="match status" value="1"/>
</dbReference>
<feature type="region of interest" description="Disordered" evidence="1">
    <location>
        <begin position="565"/>
        <end position="597"/>
    </location>
</feature>
<proteinExistence type="predicted"/>
<name>A0A4R4SHT5_9ACTN</name>
<gene>
    <name evidence="4" type="ORF">E1283_35355</name>
</gene>
<reference evidence="4 5" key="1">
    <citation type="submission" date="2019-03" db="EMBL/GenBank/DDBJ databases">
        <title>Draft genome sequences of novel Actinobacteria.</title>
        <authorList>
            <person name="Sahin N."/>
            <person name="Ay H."/>
            <person name="Saygin H."/>
        </authorList>
    </citation>
    <scope>NUCLEOTIDE SEQUENCE [LARGE SCALE GENOMIC DNA]</scope>
    <source>
        <strain evidence="4 5">DSM 41900</strain>
    </source>
</reference>